<proteinExistence type="predicted"/>
<keyword evidence="2" id="KW-1185">Reference proteome</keyword>
<reference evidence="1" key="1">
    <citation type="submission" date="2023-07" db="EMBL/GenBank/DDBJ databases">
        <title>draft genome sequence of fig (Ficus carica).</title>
        <authorList>
            <person name="Takahashi T."/>
            <person name="Nishimura K."/>
        </authorList>
    </citation>
    <scope>NUCLEOTIDE SEQUENCE</scope>
</reference>
<dbReference type="GO" id="GO:0009536">
    <property type="term" value="C:plastid"/>
    <property type="evidence" value="ECO:0007669"/>
    <property type="project" value="TreeGrafter"/>
</dbReference>
<comment type="caution">
    <text evidence="1">The sequence shown here is derived from an EMBL/GenBank/DDBJ whole genome shotgun (WGS) entry which is preliminary data.</text>
</comment>
<organism evidence="1 2">
    <name type="scientific">Ficus carica</name>
    <name type="common">Common fig</name>
    <dbReference type="NCBI Taxonomy" id="3494"/>
    <lineage>
        <taxon>Eukaryota</taxon>
        <taxon>Viridiplantae</taxon>
        <taxon>Streptophyta</taxon>
        <taxon>Embryophyta</taxon>
        <taxon>Tracheophyta</taxon>
        <taxon>Spermatophyta</taxon>
        <taxon>Magnoliopsida</taxon>
        <taxon>eudicotyledons</taxon>
        <taxon>Gunneridae</taxon>
        <taxon>Pentapetalae</taxon>
        <taxon>rosids</taxon>
        <taxon>fabids</taxon>
        <taxon>Rosales</taxon>
        <taxon>Moraceae</taxon>
        <taxon>Ficeae</taxon>
        <taxon>Ficus</taxon>
    </lineage>
</organism>
<sequence>MEPPPPPQDLDEYSASSTTLAFARPVPLLRVPVHAGPGDDPSAGSHVLVFRDARAWRNAYRACESRIAEQCVAGARIGCAMTASGTCKPPWWRTLFGGFRVSDLKEREACEEREMEGCLATAKEKCGGFARERCLKSFRDARIAATVGGLSPKQAEKLVCWTTTAADNNRLWIDLVGFNRLVCLGLSDREFGATNYRASELLGSDTDIDSILVGETRKKVRLEAFGICARTIYTWSWVLLLVAIQRSRSSSSATVGCLIHRDNIANPNSSQPFALLQLLSTGLNMKNSNPSDFSPPLDVKGAVLPILVVLLLFLISLQMDLFTSSNLHQQVGSAGTAGLALVQFSISASIYSVARC</sequence>
<dbReference type="PANTHER" id="PTHR36773">
    <property type="entry name" value="EXPRESSED PROTEIN"/>
    <property type="match status" value="1"/>
</dbReference>
<evidence type="ECO:0000313" key="2">
    <source>
        <dbReference type="Proteomes" id="UP001187192"/>
    </source>
</evidence>
<name>A0AA88AMA3_FICCA</name>
<dbReference type="AlphaFoldDB" id="A0AA88AMA3"/>
<accession>A0AA88AMA3</accession>
<dbReference type="EMBL" id="BTGU01000029">
    <property type="protein sequence ID" value="GMN48868.1"/>
    <property type="molecule type" value="Genomic_DNA"/>
</dbReference>
<evidence type="ECO:0000313" key="1">
    <source>
        <dbReference type="EMBL" id="GMN48868.1"/>
    </source>
</evidence>
<protein>
    <submittedName>
        <fullName evidence="1">Uncharacterized protein</fullName>
    </submittedName>
</protein>
<dbReference type="Proteomes" id="UP001187192">
    <property type="component" value="Unassembled WGS sequence"/>
</dbReference>
<dbReference type="PANTHER" id="PTHR36773:SF1">
    <property type="entry name" value="EXPRESSED PROTEIN"/>
    <property type="match status" value="1"/>
</dbReference>
<gene>
    <name evidence="1" type="ORF">TIFTF001_018040</name>
</gene>